<dbReference type="AlphaFoldDB" id="A0A2P6TC39"/>
<organism evidence="2 3">
    <name type="scientific">Chlorella sorokiniana</name>
    <name type="common">Freshwater green alga</name>
    <dbReference type="NCBI Taxonomy" id="3076"/>
    <lineage>
        <taxon>Eukaryota</taxon>
        <taxon>Viridiplantae</taxon>
        <taxon>Chlorophyta</taxon>
        <taxon>core chlorophytes</taxon>
        <taxon>Trebouxiophyceae</taxon>
        <taxon>Chlorellales</taxon>
        <taxon>Chlorellaceae</taxon>
        <taxon>Chlorella clade</taxon>
        <taxon>Chlorella</taxon>
    </lineage>
</organism>
<feature type="compositionally biased region" description="Low complexity" evidence="1">
    <location>
        <begin position="46"/>
        <end position="65"/>
    </location>
</feature>
<accession>A0A2P6TC39</accession>
<proteinExistence type="predicted"/>
<feature type="region of interest" description="Disordered" evidence="1">
    <location>
        <begin position="251"/>
        <end position="271"/>
    </location>
</feature>
<evidence type="ECO:0000256" key="1">
    <source>
        <dbReference type="SAM" id="MobiDB-lite"/>
    </source>
</evidence>
<feature type="compositionally biased region" description="Basic and acidic residues" evidence="1">
    <location>
        <begin position="27"/>
        <end position="40"/>
    </location>
</feature>
<protein>
    <submittedName>
        <fullName evidence="2">Uncharacterized protein</fullName>
    </submittedName>
</protein>
<dbReference type="EMBL" id="LHPG02000025">
    <property type="protein sequence ID" value="PRW20197.1"/>
    <property type="molecule type" value="Genomic_DNA"/>
</dbReference>
<name>A0A2P6TC39_CHLSO</name>
<sequence>MAHILRGYGLAREQGYFKVEQEADLQRHKQRLVKEGKLPEEPPPGEGQEPGAAGRQQGAAGQAQGRGQGFTSSEEQYEVLAEVLQQQVRLDDPQALRRKEYERRVKGEPPPLTEAELMRARSKLYALGAAVGHVPRMSMGRNRWGAMPAAGGGDGMDLATLSGVRQLTPEAREVASRTYVAGVRALVYGSLLGAIGLAAAVTWATRSLDIRSGEDLGERMRAGLGPLSTAARLWLEPMKARLQSWLGPSSAAVSSDAGSGGEAAAAGAGAGGAEGGLIAEMREGGVTAEFSRRLQQRYNTKKGGESGGGSSSEM</sequence>
<reference evidence="2 3" key="1">
    <citation type="journal article" date="2018" name="Plant J.">
        <title>Genome sequences of Chlorella sorokiniana UTEX 1602 and Micractinium conductrix SAG 241.80: implications to maltose excretion by a green alga.</title>
        <authorList>
            <person name="Arriola M.B."/>
            <person name="Velmurugan N."/>
            <person name="Zhang Y."/>
            <person name="Plunkett M.H."/>
            <person name="Hondzo H."/>
            <person name="Barney B.M."/>
        </authorList>
    </citation>
    <scope>NUCLEOTIDE SEQUENCE [LARGE SCALE GENOMIC DNA]</scope>
    <source>
        <strain evidence="3">UTEX 1602</strain>
    </source>
</reference>
<feature type="region of interest" description="Disordered" evidence="1">
    <location>
        <begin position="289"/>
        <end position="314"/>
    </location>
</feature>
<feature type="region of interest" description="Disordered" evidence="1">
    <location>
        <begin position="27"/>
        <end position="73"/>
    </location>
</feature>
<evidence type="ECO:0000313" key="3">
    <source>
        <dbReference type="Proteomes" id="UP000239899"/>
    </source>
</evidence>
<dbReference type="OrthoDB" id="507402at2759"/>
<feature type="compositionally biased region" description="Low complexity" evidence="1">
    <location>
        <begin position="251"/>
        <end position="267"/>
    </location>
</feature>
<keyword evidence="3" id="KW-1185">Reference proteome</keyword>
<comment type="caution">
    <text evidence="2">The sequence shown here is derived from an EMBL/GenBank/DDBJ whole genome shotgun (WGS) entry which is preliminary data.</text>
</comment>
<gene>
    <name evidence="2" type="ORF">C2E21_9216</name>
</gene>
<evidence type="ECO:0000313" key="2">
    <source>
        <dbReference type="EMBL" id="PRW20197.1"/>
    </source>
</evidence>
<dbReference type="Proteomes" id="UP000239899">
    <property type="component" value="Unassembled WGS sequence"/>
</dbReference>
<feature type="compositionally biased region" description="Gly residues" evidence="1">
    <location>
        <begin position="305"/>
        <end position="314"/>
    </location>
</feature>